<keyword evidence="3" id="KW-1185">Reference proteome</keyword>
<reference evidence="1" key="1">
    <citation type="submission" date="2023-07" db="EMBL/GenBank/DDBJ databases">
        <authorList>
            <person name="Haufschild T."/>
            <person name="Kallscheuer N."/>
            <person name="Hammer J."/>
            <person name="Kohn T."/>
            <person name="Kabuu M."/>
            <person name="Jogler M."/>
            <person name="Wohfarth N."/>
            <person name="Heuer A."/>
            <person name="Rohde M."/>
            <person name="van Teeseling M.C.F."/>
            <person name="Jogler C."/>
        </authorList>
    </citation>
    <scope>NUCLEOTIDE SEQUENCE</scope>
    <source>
        <strain evidence="1">Strain 138</strain>
        <strain evidence="2">Strain 318</strain>
    </source>
</reference>
<evidence type="ECO:0000313" key="1">
    <source>
        <dbReference type="EMBL" id="WKW11829.1"/>
    </source>
</evidence>
<dbReference type="InterPro" id="IPR026406">
    <property type="entry name" value="Ver/Plancto_CHP"/>
</dbReference>
<evidence type="ECO:0000313" key="2">
    <source>
        <dbReference type="EMBL" id="WKW14739.1"/>
    </source>
</evidence>
<dbReference type="AlphaFoldDB" id="A0AA49JTR1"/>
<accession>A0AA49JZ59</accession>
<sequence>MPELAFRDGVFDRIRLRESRYDERAYLFVLAALELVQQKLPERRHLTGRELAHGCRELALMRYGVLARTVLEHWGMRTTADIGEVVFALVDTGLLMSQPQDTKDEFADVFDFHEAFDRAYPWTTPADA</sequence>
<dbReference type="EMBL" id="CP130612">
    <property type="protein sequence ID" value="WKW11829.1"/>
    <property type="molecule type" value="Genomic_DNA"/>
</dbReference>
<dbReference type="NCBIfam" id="TIGR04138">
    <property type="entry name" value="Plancto_Ver_chp"/>
    <property type="match status" value="1"/>
</dbReference>
<dbReference type="EMBL" id="CP130613">
    <property type="protein sequence ID" value="WKW14739.1"/>
    <property type="molecule type" value="Genomic_DNA"/>
</dbReference>
<name>A0AA49JTR1_9BACT</name>
<proteinExistence type="predicted"/>
<accession>A0AA49JTR1</accession>
<dbReference type="RefSeq" id="WP_367887515.1">
    <property type="nucleotide sequence ID" value="NZ_CP130612.1"/>
</dbReference>
<organism evidence="1">
    <name type="scientific">Pseudogemmatithrix spongiicola</name>
    <dbReference type="NCBI Taxonomy" id="3062599"/>
    <lineage>
        <taxon>Bacteria</taxon>
        <taxon>Pseudomonadati</taxon>
        <taxon>Gemmatimonadota</taxon>
        <taxon>Gemmatimonadia</taxon>
        <taxon>Gemmatimonadales</taxon>
        <taxon>Gemmatimonadaceae</taxon>
        <taxon>Pseudogemmatithrix</taxon>
    </lineage>
</organism>
<gene>
    <name evidence="1" type="ORF">Strain138_001095</name>
    <name evidence="2" type="ORF">Strain318_001095</name>
</gene>
<dbReference type="KEGG" id="pspc:Strain318_001095"/>
<protein>
    <submittedName>
        <fullName evidence="1">Uncharacterized protein</fullName>
    </submittedName>
</protein>
<dbReference type="Proteomes" id="UP001229955">
    <property type="component" value="Chromosome"/>
</dbReference>
<evidence type="ECO:0000313" key="3">
    <source>
        <dbReference type="Proteomes" id="UP001229955"/>
    </source>
</evidence>